<accession>A0A9W7KN89</accession>
<proteinExistence type="predicted"/>
<dbReference type="OrthoDB" id="517560at2"/>
<dbReference type="AlphaFoldDB" id="A0A9W7KN89"/>
<reference evidence="2 3" key="1">
    <citation type="submission" date="2018-07" db="EMBL/GenBank/DDBJ databases">
        <title>Genome sequence of Azospirillum sp. ATCC 49961.</title>
        <authorList>
            <person name="Sant'Anna F.H."/>
            <person name="Baldani J.I."/>
            <person name="Zilli J.E."/>
            <person name="Reis V.M."/>
            <person name="Hartmann A."/>
            <person name="Cruz L."/>
            <person name="de Souza E.M."/>
            <person name="de Oliveira Pedrosa F."/>
            <person name="Passaglia L.M.P."/>
        </authorList>
    </citation>
    <scope>NUCLEOTIDE SEQUENCE [LARGE SCALE GENOMIC DNA]</scope>
    <source>
        <strain evidence="2 3">ATCC 49961</strain>
    </source>
</reference>
<evidence type="ECO:0008006" key="4">
    <source>
        <dbReference type="Google" id="ProtNLM"/>
    </source>
</evidence>
<evidence type="ECO:0000256" key="1">
    <source>
        <dbReference type="SAM" id="SignalP"/>
    </source>
</evidence>
<feature type="signal peptide" evidence="1">
    <location>
        <begin position="1"/>
        <end position="27"/>
    </location>
</feature>
<evidence type="ECO:0000313" key="2">
    <source>
        <dbReference type="EMBL" id="KAA0676029.1"/>
    </source>
</evidence>
<evidence type="ECO:0000313" key="3">
    <source>
        <dbReference type="Proteomes" id="UP000480854"/>
    </source>
</evidence>
<sequence>MVTKKKALLGSALALVLTLSAASAAMADGGGGGDWHETAVYELALVPGGAADSAAVRADLEYVTGMREHHAGALTMSDE</sequence>
<organism evidence="2 3">
    <name type="scientific">Roseomonas genomospecies 6</name>
    <dbReference type="NCBI Taxonomy" id="214106"/>
    <lineage>
        <taxon>Bacteria</taxon>
        <taxon>Pseudomonadati</taxon>
        <taxon>Pseudomonadota</taxon>
        <taxon>Alphaproteobacteria</taxon>
        <taxon>Acetobacterales</taxon>
        <taxon>Roseomonadaceae</taxon>
        <taxon>Roseomonas</taxon>
    </lineage>
</organism>
<keyword evidence="3" id="KW-1185">Reference proteome</keyword>
<dbReference type="Proteomes" id="UP000480854">
    <property type="component" value="Unassembled WGS sequence"/>
</dbReference>
<dbReference type="EMBL" id="QOKW01000044">
    <property type="protein sequence ID" value="KAA0676029.1"/>
    <property type="molecule type" value="Genomic_DNA"/>
</dbReference>
<comment type="caution">
    <text evidence="2">The sequence shown here is derived from an EMBL/GenBank/DDBJ whole genome shotgun (WGS) entry which is preliminary data.</text>
</comment>
<feature type="chain" id="PRO_5040986571" description="DUF305 domain-containing protein" evidence="1">
    <location>
        <begin position="28"/>
        <end position="79"/>
    </location>
</feature>
<keyword evidence="1" id="KW-0732">Signal</keyword>
<name>A0A9W7KN89_9PROT</name>
<dbReference type="RefSeq" id="WP_149472310.1">
    <property type="nucleotide sequence ID" value="NZ_QOKW01000044.1"/>
</dbReference>
<gene>
    <name evidence="2" type="ORF">DS843_29000</name>
</gene>
<protein>
    <recommendedName>
        <fullName evidence="4">DUF305 domain-containing protein</fullName>
    </recommendedName>
</protein>